<reference evidence="1" key="1">
    <citation type="journal article" date="2023" name="G3 (Bethesda)">
        <title>A reference genome for the long-term kleptoplast-retaining sea slug Elysia crispata morphotype clarki.</title>
        <authorList>
            <person name="Eastman K.E."/>
            <person name="Pendleton A.L."/>
            <person name="Shaikh M.A."/>
            <person name="Suttiyut T."/>
            <person name="Ogas R."/>
            <person name="Tomko P."/>
            <person name="Gavelis G."/>
            <person name="Widhalm J.R."/>
            <person name="Wisecaver J.H."/>
        </authorList>
    </citation>
    <scope>NUCLEOTIDE SEQUENCE</scope>
    <source>
        <strain evidence="1">ECLA1</strain>
    </source>
</reference>
<proteinExistence type="predicted"/>
<accession>A0AAE1AX86</accession>
<keyword evidence="2" id="KW-1185">Reference proteome</keyword>
<dbReference type="EMBL" id="JAWDGP010001065">
    <property type="protein sequence ID" value="KAK3795400.1"/>
    <property type="molecule type" value="Genomic_DNA"/>
</dbReference>
<gene>
    <name evidence="1" type="ORF">RRG08_000711</name>
</gene>
<comment type="caution">
    <text evidence="1">The sequence shown here is derived from an EMBL/GenBank/DDBJ whole genome shotgun (WGS) entry which is preliminary data.</text>
</comment>
<organism evidence="1 2">
    <name type="scientific">Elysia crispata</name>
    <name type="common">lettuce slug</name>
    <dbReference type="NCBI Taxonomy" id="231223"/>
    <lineage>
        <taxon>Eukaryota</taxon>
        <taxon>Metazoa</taxon>
        <taxon>Spiralia</taxon>
        <taxon>Lophotrochozoa</taxon>
        <taxon>Mollusca</taxon>
        <taxon>Gastropoda</taxon>
        <taxon>Heterobranchia</taxon>
        <taxon>Euthyneura</taxon>
        <taxon>Panpulmonata</taxon>
        <taxon>Sacoglossa</taxon>
        <taxon>Placobranchoidea</taxon>
        <taxon>Plakobranchidae</taxon>
        <taxon>Elysia</taxon>
    </lineage>
</organism>
<evidence type="ECO:0000313" key="2">
    <source>
        <dbReference type="Proteomes" id="UP001283361"/>
    </source>
</evidence>
<name>A0AAE1AX86_9GAST</name>
<dbReference type="Proteomes" id="UP001283361">
    <property type="component" value="Unassembled WGS sequence"/>
</dbReference>
<protein>
    <submittedName>
        <fullName evidence="1">Uncharacterized protein</fullName>
    </submittedName>
</protein>
<dbReference type="AlphaFoldDB" id="A0AAE1AX86"/>
<sequence length="180" mass="20015">MQQMRNVWEYLNRQNTPEMLREDPEGLGCGPDKGLYMIDALPTQLYISISSAVWQGSLELTLTLLNGKQQAGNGFKKSHRLKHKNFDWSSLPLAGAEGEVCHLSRDKRAAQASLPADMRLVPGCVCVCVRFTGWGKQMTSDPAMSGRPSRLLGRNKRGAAWNSSTPEDLSFVQRKSCFVV</sequence>
<evidence type="ECO:0000313" key="1">
    <source>
        <dbReference type="EMBL" id="KAK3795400.1"/>
    </source>
</evidence>